<protein>
    <recommendedName>
        <fullName evidence="13">Enhancer of mRNA-decapping protein 4 WD40 repeat region domain-containing protein</fullName>
    </recommendedName>
</protein>
<dbReference type="Gene3D" id="1.10.220.100">
    <property type="entry name" value="conserved c-terminal region of ge- 1"/>
    <property type="match status" value="1"/>
</dbReference>
<dbReference type="InterPro" id="IPR032401">
    <property type="entry name" value="EDC4_WD40"/>
</dbReference>
<dbReference type="AlphaFoldDB" id="A0AAD5L5T5"/>
<name>A0AAD5L5T5_9CRUS</name>
<dbReference type="Gene3D" id="2.130.10.10">
    <property type="entry name" value="YVTN repeat-like/Quinoprotein amine dehydrogenase"/>
    <property type="match status" value="1"/>
</dbReference>
<comment type="subcellular location">
    <subcellularLocation>
        <location evidence="1">Cytoplasm</location>
        <location evidence="1">P-body</location>
    </subcellularLocation>
</comment>
<evidence type="ECO:0000256" key="4">
    <source>
        <dbReference type="ARBA" id="ARBA00022574"/>
    </source>
</evidence>
<feature type="coiled-coil region" evidence="7">
    <location>
        <begin position="733"/>
        <end position="760"/>
    </location>
</feature>
<accession>A0AAD5L5T5</accession>
<feature type="compositionally biased region" description="Low complexity" evidence="8">
    <location>
        <begin position="524"/>
        <end position="533"/>
    </location>
</feature>
<proteinExistence type="inferred from homology"/>
<keyword evidence="6 7" id="KW-0175">Coiled coil</keyword>
<dbReference type="InterPro" id="IPR044938">
    <property type="entry name" value="EDC4_C_sf"/>
</dbReference>
<dbReference type="Pfam" id="PF21289">
    <property type="entry name" value="EDC4_C"/>
    <property type="match status" value="1"/>
</dbReference>
<sequence>MSCSFNGQRSKDEELTIMFSEAMDWQSVATKSSEDVVIYPVNGGHRSGSSQIKVKNIVDSSWDKAFHWGNLVATHYKGQYFAYALTVPGKSAGMVRVIRSGSSDRILLKGFHGFVRDLSFAFHEKRILVAAVDEYSYLLVHEIVGSTAQLILQVNPDGITTSSDCHRVVWCPYVPENPKSLDEANDGWRNDADDHALMLASSHDCRVEIWHLGHINGTVTYPSVTTGATQITSFDDAVVDIAFSPDSTAIAVASLDGYVRFFLVNTKKEDPKSLHKWQPHEGKRLSGIIFLDNLSHPNIRECPLWKWAVTSAENNTEFKLWSCELWKCHQTIRFKSDDNTPIVQKMTLDLSASYLVISDIHRKALYVMHIEQEQDEKQTLSDDGGDDSLKTEAPTVSKVSSITQLLLPFSAISVAIREASIRPPSQPMGDEDFDGDEKASKVVVKMLIVQPKSLQKCKAVFELGTSVPLGEGIGTSFSTINTTSEYEPVNVVKPTASTTNHINLLTPDAFVSPAKTNTDSQKQSLVTSPVTVSPLPPAPNEILALSSPRRPTPEVTSSTTPKRNGVPSGGSSPSREVEEILGTRPLTEGSIESPDTSSATVPTGPALQDALSAYPIALSPALVRTASANSKAASPIMDKHNAPSVQEPLCTYPTSAVAAPPTPSSISADLNGSLLELFKEALVVEPQASTAQATWPSVLPPLGIQPLQRPKEPVARETDAETSAQMQMMQQSLDQLVQLVSAQRAEQQQLKNEIAELKSEMTRMQSPATVQPSWIAQMESTLAVYFDRQLKKLDEINSPSKTQQSVSKLQSTIRSEFENKAHTLEQRSVDFIRKELQSVISAEMNKLEPVLKNTTLQLLTQLSQNKTIVDAYSQATSSAAVSAMNRGCKEAIASQLLPSLEGSFHSLFTQLHTTFSKGIAEFVRNIESNLERHRRLQDKESTAQLNATMDKIAVVLDQVRQSISTDTKTELKKISHEFPEKVRMLLTPVIQSEMQLAIKDQKLALDGAMLAVHAAQIQSRAVTPAVVELTPAELQIQLKHMIHEGRLFEAFQRALYMNDLSMVMFVCARVDAQKLFSVSPCVFPPQILLALIQQLSADLGTSTELKLEYLQEAVMAVNFRDPQIKEHAPKVMPQLVANLQAQIANNPSGPLQRQLRLLLRCAVPLAKPE</sequence>
<evidence type="ECO:0000256" key="1">
    <source>
        <dbReference type="ARBA" id="ARBA00004201"/>
    </source>
</evidence>
<feature type="compositionally biased region" description="Polar residues" evidence="8">
    <location>
        <begin position="514"/>
        <end position="523"/>
    </location>
</feature>
<gene>
    <name evidence="11" type="ORF">GHT06_018827</name>
</gene>
<evidence type="ECO:0000313" key="11">
    <source>
        <dbReference type="EMBL" id="KAI9556253.1"/>
    </source>
</evidence>
<dbReference type="FunFam" id="1.10.220.100:FF:000001">
    <property type="entry name" value="Enhancer of mRNA-decapping protein 4"/>
    <property type="match status" value="1"/>
</dbReference>
<dbReference type="EMBL" id="WJBH02000007">
    <property type="protein sequence ID" value="KAI9556253.1"/>
    <property type="molecule type" value="Genomic_DNA"/>
</dbReference>
<dbReference type="GO" id="GO:0031087">
    <property type="term" value="P:deadenylation-independent decapping of nuclear-transcribed mRNA"/>
    <property type="evidence" value="ECO:0007669"/>
    <property type="project" value="InterPro"/>
</dbReference>
<dbReference type="InterPro" id="IPR015943">
    <property type="entry name" value="WD40/YVTN_repeat-like_dom_sf"/>
</dbReference>
<dbReference type="InterPro" id="IPR049404">
    <property type="entry name" value="EDC4_C"/>
</dbReference>
<comment type="caution">
    <text evidence="11">The sequence shown here is derived from an EMBL/GenBank/DDBJ whole genome shotgun (WGS) entry which is preliminary data.</text>
</comment>
<evidence type="ECO:0008006" key="13">
    <source>
        <dbReference type="Google" id="ProtNLM"/>
    </source>
</evidence>
<organism evidence="11 12">
    <name type="scientific">Daphnia sinensis</name>
    <dbReference type="NCBI Taxonomy" id="1820382"/>
    <lineage>
        <taxon>Eukaryota</taxon>
        <taxon>Metazoa</taxon>
        <taxon>Ecdysozoa</taxon>
        <taxon>Arthropoda</taxon>
        <taxon>Crustacea</taxon>
        <taxon>Branchiopoda</taxon>
        <taxon>Diplostraca</taxon>
        <taxon>Cladocera</taxon>
        <taxon>Anomopoda</taxon>
        <taxon>Daphniidae</taxon>
        <taxon>Daphnia</taxon>
        <taxon>Daphnia similis group</taxon>
    </lineage>
</organism>
<dbReference type="PANTHER" id="PTHR15598">
    <property type="entry name" value="ENHANCER OF MRNA-DECAPPING PROTEIN 4"/>
    <property type="match status" value="1"/>
</dbReference>
<keyword evidence="12" id="KW-1185">Reference proteome</keyword>
<evidence type="ECO:0000259" key="9">
    <source>
        <dbReference type="Pfam" id="PF16529"/>
    </source>
</evidence>
<dbReference type="FunFam" id="2.130.10.10:FF:001402">
    <property type="entry name" value="Enhancer of mRNA-decapping protein"/>
    <property type="match status" value="1"/>
</dbReference>
<feature type="domain" description="Enhancer of mRNA-decapping protein 4 WD40 repeat region" evidence="9">
    <location>
        <begin position="48"/>
        <end position="374"/>
    </location>
</feature>
<dbReference type="InterPro" id="IPR036322">
    <property type="entry name" value="WD40_repeat_dom_sf"/>
</dbReference>
<evidence type="ECO:0000256" key="2">
    <source>
        <dbReference type="ARBA" id="ARBA00009639"/>
    </source>
</evidence>
<evidence type="ECO:0000256" key="7">
    <source>
        <dbReference type="SAM" id="Coils"/>
    </source>
</evidence>
<dbReference type="Pfam" id="PF16529">
    <property type="entry name" value="Ge1_WD40"/>
    <property type="match status" value="1"/>
</dbReference>
<dbReference type="Gene3D" id="6.10.140.270">
    <property type="match status" value="1"/>
</dbReference>
<evidence type="ECO:0000256" key="6">
    <source>
        <dbReference type="ARBA" id="ARBA00023054"/>
    </source>
</evidence>
<dbReference type="PANTHER" id="PTHR15598:SF5">
    <property type="entry name" value="ENHANCER OF MRNA-DECAPPING PROTEIN 4"/>
    <property type="match status" value="1"/>
</dbReference>
<keyword evidence="4" id="KW-0853">WD repeat</keyword>
<keyword evidence="3" id="KW-0963">Cytoplasm</keyword>
<evidence type="ECO:0000256" key="3">
    <source>
        <dbReference type="ARBA" id="ARBA00022490"/>
    </source>
</evidence>
<evidence type="ECO:0000256" key="5">
    <source>
        <dbReference type="ARBA" id="ARBA00022737"/>
    </source>
</evidence>
<dbReference type="Proteomes" id="UP000820818">
    <property type="component" value="Linkage Group LG7"/>
</dbReference>
<evidence type="ECO:0000313" key="12">
    <source>
        <dbReference type="Proteomes" id="UP000820818"/>
    </source>
</evidence>
<evidence type="ECO:0000256" key="8">
    <source>
        <dbReference type="SAM" id="MobiDB-lite"/>
    </source>
</evidence>
<comment type="similarity">
    <text evidence="2">Belongs to the WD repeat EDC4 family.</text>
</comment>
<reference evidence="11 12" key="1">
    <citation type="submission" date="2022-05" db="EMBL/GenBank/DDBJ databases">
        <title>A multi-omics perspective on studying reproductive biology in Daphnia sinensis.</title>
        <authorList>
            <person name="Jia J."/>
        </authorList>
    </citation>
    <scope>NUCLEOTIDE SEQUENCE [LARGE SCALE GENOMIC DNA]</scope>
    <source>
        <strain evidence="11 12">WSL</strain>
    </source>
</reference>
<feature type="region of interest" description="Disordered" evidence="8">
    <location>
        <begin position="513"/>
        <end position="604"/>
    </location>
</feature>
<dbReference type="InterPro" id="IPR045152">
    <property type="entry name" value="EDC4-like"/>
</dbReference>
<evidence type="ECO:0000259" key="10">
    <source>
        <dbReference type="Pfam" id="PF21289"/>
    </source>
</evidence>
<feature type="domain" description="Enhancer of mRNA-decapping protein 4 C-terminal" evidence="10">
    <location>
        <begin position="1039"/>
        <end position="1158"/>
    </location>
</feature>
<dbReference type="SUPFAM" id="SSF50978">
    <property type="entry name" value="WD40 repeat-like"/>
    <property type="match status" value="1"/>
</dbReference>
<dbReference type="GO" id="GO:0000932">
    <property type="term" value="C:P-body"/>
    <property type="evidence" value="ECO:0007669"/>
    <property type="project" value="UniProtKB-SubCell"/>
</dbReference>
<keyword evidence="5" id="KW-0677">Repeat</keyword>